<dbReference type="AlphaFoldDB" id="A0AAD8XG68"/>
<proteinExistence type="predicted"/>
<feature type="chain" id="PRO_5042163227" evidence="1">
    <location>
        <begin position="26"/>
        <end position="219"/>
    </location>
</feature>
<feature type="signal peptide" evidence="1">
    <location>
        <begin position="1"/>
        <end position="25"/>
    </location>
</feature>
<dbReference type="EMBL" id="JAHMHS010000035">
    <property type="protein sequence ID" value="KAK1726057.1"/>
    <property type="molecule type" value="Genomic_DNA"/>
</dbReference>
<keyword evidence="3" id="KW-1185">Reference proteome</keyword>
<evidence type="ECO:0000313" key="3">
    <source>
        <dbReference type="Proteomes" id="UP001244207"/>
    </source>
</evidence>
<gene>
    <name evidence="2" type="ORF">BDZ83DRAFT_270694</name>
</gene>
<protein>
    <submittedName>
        <fullName evidence="2">Uncharacterized protein</fullName>
    </submittedName>
</protein>
<dbReference type="RefSeq" id="XP_060366112.1">
    <property type="nucleotide sequence ID" value="XM_060502052.1"/>
</dbReference>
<keyword evidence="1" id="KW-0732">Signal</keyword>
<comment type="caution">
    <text evidence="2">The sequence shown here is derived from an EMBL/GenBank/DDBJ whole genome shotgun (WGS) entry which is preliminary data.</text>
</comment>
<evidence type="ECO:0000313" key="2">
    <source>
        <dbReference type="EMBL" id="KAK1726057.1"/>
    </source>
</evidence>
<accession>A0AAD8XG68</accession>
<name>A0AAD8XG68_GLOAC</name>
<organism evidence="2 3">
    <name type="scientific">Glomerella acutata</name>
    <name type="common">Colletotrichum acutatum</name>
    <dbReference type="NCBI Taxonomy" id="27357"/>
    <lineage>
        <taxon>Eukaryota</taxon>
        <taxon>Fungi</taxon>
        <taxon>Dikarya</taxon>
        <taxon>Ascomycota</taxon>
        <taxon>Pezizomycotina</taxon>
        <taxon>Sordariomycetes</taxon>
        <taxon>Hypocreomycetidae</taxon>
        <taxon>Glomerellales</taxon>
        <taxon>Glomerellaceae</taxon>
        <taxon>Colletotrichum</taxon>
        <taxon>Colletotrichum acutatum species complex</taxon>
    </lineage>
</organism>
<dbReference type="GeneID" id="85385951"/>
<reference evidence="2" key="1">
    <citation type="submission" date="2021-12" db="EMBL/GenBank/DDBJ databases">
        <title>Comparative genomics, transcriptomics and evolutionary studies reveal genomic signatures of adaptation to plant cell wall in hemibiotrophic fungi.</title>
        <authorList>
            <consortium name="DOE Joint Genome Institute"/>
            <person name="Baroncelli R."/>
            <person name="Diaz J.F."/>
            <person name="Benocci T."/>
            <person name="Peng M."/>
            <person name="Battaglia E."/>
            <person name="Haridas S."/>
            <person name="Andreopoulos W."/>
            <person name="Labutti K."/>
            <person name="Pangilinan J."/>
            <person name="Floch G.L."/>
            <person name="Makela M.R."/>
            <person name="Henrissat B."/>
            <person name="Grigoriev I.V."/>
            <person name="Crouch J.A."/>
            <person name="De Vries R.P."/>
            <person name="Sukno S.A."/>
            <person name="Thon M.R."/>
        </authorList>
    </citation>
    <scope>NUCLEOTIDE SEQUENCE</scope>
    <source>
        <strain evidence="2">CBS 112980</strain>
    </source>
</reference>
<dbReference type="Proteomes" id="UP001244207">
    <property type="component" value="Unassembled WGS sequence"/>
</dbReference>
<evidence type="ECO:0000256" key="1">
    <source>
        <dbReference type="SAM" id="SignalP"/>
    </source>
</evidence>
<sequence length="219" mass="24479">MLIPMRKRLGLLSFLSVSLLWIIHNNTTTSPAPCLLSPAQTYLQLLIDTQCASPISDQTPSLLTPDESRVSLILPILLADLARLGTSSPTNTYLFCSALSRLSFRSSSLHPGLTPTISRPVPSSSFLTTWEHTRARYLFCFTRLRAFPPSITLTFLRSVSRLDLSLVALPLSPDLFSSNKLAYPDLDIYVYTSRHIPHPLKHLNTTPLPSTLNFHIDHR</sequence>